<dbReference type="InterPro" id="IPR014710">
    <property type="entry name" value="RmlC-like_jellyroll"/>
</dbReference>
<keyword evidence="2" id="KW-1185">Reference proteome</keyword>
<gene>
    <name evidence="1" type="ORF">CHK_1934</name>
</gene>
<dbReference type="GO" id="GO:0016853">
    <property type="term" value="F:isomerase activity"/>
    <property type="evidence" value="ECO:0007669"/>
    <property type="project" value="UniProtKB-KW"/>
</dbReference>
<sequence>MPLYEGTENVLNEISVKPEVRESVVQGTDAVVAAIADAFSVTEHANIALDGWYGVEFEKIAGWIGKELEKRGIEAQLLPAAHYALPADKMAEYKKTFVTDDPSFGWVNDSGTISDVMDPGKVSELKKELASRKQATLVYGYGSAVEELYSEYDKVFYFDKTQQPMLWQMWGGELVPFGETQPKKDYNWKEYYYCDYYLLIRQKFNLFGKADYYVQAVSADDLKLMPMESYREIASTLVKYPIKEVEIYQPGPWGGYRFKDLWDVKGLSCSGWNELAGVELGVMADIGDGIVINMPFSNMTYYGKELVGETIDKEYPGLFPLSVWCDDGYFEKPVSQERSSMPIHNHPSTDYVKKHFNEPLGRYETYYIMEAYEGANTLMGFKDDADLEAWERKCRESDNKTFFEDWKDYVCRWESRVGDLYLIPPGTDHGHGGNQMVLEMDTCPSVAGTEYSFFSYGYAAKTWDDNAKSMTGSPMKMQPDHVFPNSRWRRESYVKDHLRAQRSVVKWTKDYYKERYSSLPEMPFEIERILYYDRAENDTEGKFAQVLTLAAGKSAIIRSKKNPELCTRLNRYQAAVIPASFGEYEILSEESGGENTIALIRLKKG</sequence>
<dbReference type="EMBL" id="LAYJ01000103">
    <property type="protein sequence ID" value="KKI50640.1"/>
    <property type="molecule type" value="Genomic_DNA"/>
</dbReference>
<dbReference type="AlphaFoldDB" id="A0A0M2NK75"/>
<evidence type="ECO:0000313" key="1">
    <source>
        <dbReference type="EMBL" id="KKI50640.1"/>
    </source>
</evidence>
<protein>
    <submittedName>
        <fullName evidence="1">Mannose-6-phosphate isomerase, class I</fullName>
    </submittedName>
</protein>
<name>A0A0M2NK75_9FIRM</name>
<evidence type="ECO:0000313" key="2">
    <source>
        <dbReference type="Proteomes" id="UP000034076"/>
    </source>
</evidence>
<reference evidence="1 2" key="1">
    <citation type="submission" date="2015-04" db="EMBL/GenBank/DDBJ databases">
        <title>Draft genome sequence of bacteremic isolate Catabacter hongkongensis type strain HKU16T.</title>
        <authorList>
            <person name="Lau S.K."/>
            <person name="Teng J.L."/>
            <person name="Huang Y."/>
            <person name="Curreem S.O."/>
            <person name="Tsui S.K."/>
            <person name="Woo P.C."/>
        </authorList>
    </citation>
    <scope>NUCLEOTIDE SEQUENCE [LARGE SCALE GENOMIC DNA]</scope>
    <source>
        <strain evidence="1 2">HKU16</strain>
    </source>
</reference>
<dbReference type="RefSeq" id="WP_046443781.1">
    <property type="nucleotide sequence ID" value="NZ_LAYJ01000103.1"/>
</dbReference>
<dbReference type="InterPro" id="IPR011051">
    <property type="entry name" value="RmlC_Cupin_sf"/>
</dbReference>
<proteinExistence type="predicted"/>
<organism evidence="1 2">
    <name type="scientific">Christensenella hongkongensis</name>
    <dbReference type="NCBI Taxonomy" id="270498"/>
    <lineage>
        <taxon>Bacteria</taxon>
        <taxon>Bacillati</taxon>
        <taxon>Bacillota</taxon>
        <taxon>Clostridia</taxon>
        <taxon>Christensenellales</taxon>
        <taxon>Christensenellaceae</taxon>
        <taxon>Christensenella</taxon>
    </lineage>
</organism>
<dbReference type="OrthoDB" id="9808275at2"/>
<dbReference type="Proteomes" id="UP000034076">
    <property type="component" value="Unassembled WGS sequence"/>
</dbReference>
<keyword evidence="1" id="KW-0413">Isomerase</keyword>
<comment type="caution">
    <text evidence="1">The sequence shown here is derived from an EMBL/GenBank/DDBJ whole genome shotgun (WGS) entry which is preliminary data.</text>
</comment>
<dbReference type="STRING" id="270498.CHK_1934"/>
<accession>A0A0M2NK75</accession>
<dbReference type="SUPFAM" id="SSF51182">
    <property type="entry name" value="RmlC-like cupins"/>
    <property type="match status" value="1"/>
</dbReference>
<dbReference type="Gene3D" id="2.60.120.10">
    <property type="entry name" value="Jelly Rolls"/>
    <property type="match status" value="1"/>
</dbReference>